<dbReference type="SUPFAM" id="SSF158472">
    <property type="entry name" value="HAMP domain-like"/>
    <property type="match status" value="1"/>
</dbReference>
<evidence type="ECO:0000313" key="8">
    <source>
        <dbReference type="EMBL" id="NBC35474.1"/>
    </source>
</evidence>
<dbReference type="Proteomes" id="UP000753724">
    <property type="component" value="Unassembled WGS sequence"/>
</dbReference>
<feature type="domain" description="Methyl-accepting transducer" evidence="6">
    <location>
        <begin position="329"/>
        <end position="558"/>
    </location>
</feature>
<name>A0ABW9XAB1_9SPHN</name>
<dbReference type="RefSeq" id="WP_161716740.1">
    <property type="nucleotide sequence ID" value="NZ_JAAAPO010000001.1"/>
</dbReference>
<evidence type="ECO:0000259" key="7">
    <source>
        <dbReference type="PROSITE" id="PS50885"/>
    </source>
</evidence>
<dbReference type="InterPro" id="IPR051310">
    <property type="entry name" value="MCP_chemotaxis"/>
</dbReference>
<dbReference type="InterPro" id="IPR024478">
    <property type="entry name" value="HlyB_4HB_MCP"/>
</dbReference>
<evidence type="ECO:0000256" key="2">
    <source>
        <dbReference type="ARBA" id="ARBA00029447"/>
    </source>
</evidence>
<dbReference type="InterPro" id="IPR004089">
    <property type="entry name" value="MCPsignal_dom"/>
</dbReference>
<dbReference type="PANTHER" id="PTHR43531">
    <property type="entry name" value="PROTEIN ICFG"/>
    <property type="match status" value="1"/>
</dbReference>
<protein>
    <submittedName>
        <fullName evidence="8">HAMP domain-containing protein</fullName>
    </submittedName>
</protein>
<sequence>MPRLGISAKLLACFAVLLLAMIGMGGFALVKIGEVNERAMELRSRWLPASQLIGDIHAYASQYRIRQSEHVTAETPQKKARGAKLIANAQQAIDRMLSDYGKLVTTPEQKAAFAKLQQDWGTYTAENERLLAMSSAGDAAAATLFAGDSLSNFYTMEDDILQLIDLNTKGAAAVSAQAEQIYAQARQFIIGAAGGGVLIALAMLGLLMQTLARPIARMSEAVKQLIAGDLHVDVPGTHRSDELGSLARALDSFKDLFAADSNRSAAEAERARQAQVTIDALGGGLTALAQGNLTYRVAENGHGELGRLHVTFNEAVTRLAHVMNDIVTGCNAIRAGTDEIAAASSDLSRRTEHQANSLAETSRTLNEFSNTIQVTAENTRQTSSRLATTRRTAETVDATAHQAISAMRAIESSSREMAEIIGVIDGIAFQTNLLALNAGVEAARAGDAGKGFAVVANEVRALAQRSADAAKDIKALITTSNEQVSGGVELVASSGDALRQIVGEVAAISHLVDEIAEAAQRQASGINEISSMVTSMDEFTQQNAAMVEESSASTHNLSEETVRLVDQLGRFRLDGGGNAPAPARSAPPLAAPPTRPRSQPSFDGNAAVKIKEDWSEF</sequence>
<keyword evidence="5" id="KW-0812">Transmembrane</keyword>
<keyword evidence="5" id="KW-1133">Transmembrane helix</keyword>
<dbReference type="Pfam" id="PF12729">
    <property type="entry name" value="4HB_MCP_1"/>
    <property type="match status" value="1"/>
</dbReference>
<dbReference type="PROSITE" id="PS50885">
    <property type="entry name" value="HAMP"/>
    <property type="match status" value="2"/>
</dbReference>
<feature type="region of interest" description="Disordered" evidence="4">
    <location>
        <begin position="573"/>
        <end position="617"/>
    </location>
</feature>
<dbReference type="PROSITE" id="PS50111">
    <property type="entry name" value="CHEMOTAXIS_TRANSDUC_2"/>
    <property type="match status" value="1"/>
</dbReference>
<feature type="compositionally biased region" description="Low complexity" evidence="4">
    <location>
        <begin position="579"/>
        <end position="588"/>
    </location>
</feature>
<evidence type="ECO:0000256" key="5">
    <source>
        <dbReference type="SAM" id="Phobius"/>
    </source>
</evidence>
<dbReference type="CDD" id="cd06225">
    <property type="entry name" value="HAMP"/>
    <property type="match status" value="2"/>
</dbReference>
<dbReference type="CDD" id="cd19411">
    <property type="entry name" value="MCP2201-like_sensor"/>
    <property type="match status" value="1"/>
</dbReference>
<proteinExistence type="inferred from homology"/>
<evidence type="ECO:0000313" key="9">
    <source>
        <dbReference type="Proteomes" id="UP000753724"/>
    </source>
</evidence>
<dbReference type="SMART" id="SM00283">
    <property type="entry name" value="MA"/>
    <property type="match status" value="1"/>
</dbReference>
<dbReference type="PANTHER" id="PTHR43531:SF11">
    <property type="entry name" value="METHYL-ACCEPTING CHEMOTAXIS PROTEIN 3"/>
    <property type="match status" value="1"/>
</dbReference>
<gene>
    <name evidence="8" type="ORF">GTZ99_02770</name>
</gene>
<dbReference type="SMART" id="SM00304">
    <property type="entry name" value="HAMP"/>
    <property type="match status" value="2"/>
</dbReference>
<evidence type="ECO:0000256" key="4">
    <source>
        <dbReference type="SAM" id="MobiDB-lite"/>
    </source>
</evidence>
<keyword evidence="1" id="KW-0145">Chemotaxis</keyword>
<feature type="transmembrane region" description="Helical" evidence="5">
    <location>
        <begin position="188"/>
        <end position="208"/>
    </location>
</feature>
<dbReference type="SUPFAM" id="SSF58104">
    <property type="entry name" value="Methyl-accepting chemotaxis protein (MCP) signaling domain"/>
    <property type="match status" value="1"/>
</dbReference>
<dbReference type="InterPro" id="IPR047347">
    <property type="entry name" value="YvaQ-like_sensor"/>
</dbReference>
<comment type="caution">
    <text evidence="8">The sequence shown here is derived from an EMBL/GenBank/DDBJ whole genome shotgun (WGS) entry which is preliminary data.</text>
</comment>
<comment type="similarity">
    <text evidence="2">Belongs to the methyl-accepting chemotaxis (MCP) protein family.</text>
</comment>
<feature type="domain" description="HAMP" evidence="7">
    <location>
        <begin position="272"/>
        <end position="324"/>
    </location>
</feature>
<keyword evidence="5" id="KW-0472">Membrane</keyword>
<accession>A0ABW9XAB1</accession>
<evidence type="ECO:0000256" key="3">
    <source>
        <dbReference type="PROSITE-ProRule" id="PRU00284"/>
    </source>
</evidence>
<feature type="domain" description="HAMP" evidence="7">
    <location>
        <begin position="209"/>
        <end position="262"/>
    </location>
</feature>
<keyword evidence="9" id="KW-1185">Reference proteome</keyword>
<dbReference type="InterPro" id="IPR003660">
    <property type="entry name" value="HAMP_dom"/>
</dbReference>
<organism evidence="8 9">
    <name type="scientific">Novosphingobium ovatum</name>
    <dbReference type="NCBI Taxonomy" id="1908523"/>
    <lineage>
        <taxon>Bacteria</taxon>
        <taxon>Pseudomonadati</taxon>
        <taxon>Pseudomonadota</taxon>
        <taxon>Alphaproteobacteria</taxon>
        <taxon>Sphingomonadales</taxon>
        <taxon>Sphingomonadaceae</taxon>
        <taxon>Novosphingobium</taxon>
    </lineage>
</organism>
<dbReference type="Pfam" id="PF00015">
    <property type="entry name" value="MCPsignal"/>
    <property type="match status" value="1"/>
</dbReference>
<dbReference type="EMBL" id="JAAAPO010000001">
    <property type="protein sequence ID" value="NBC35474.1"/>
    <property type="molecule type" value="Genomic_DNA"/>
</dbReference>
<dbReference type="Gene3D" id="1.10.287.950">
    <property type="entry name" value="Methyl-accepting chemotaxis protein"/>
    <property type="match status" value="1"/>
</dbReference>
<dbReference type="CDD" id="cd11386">
    <property type="entry name" value="MCP_signal"/>
    <property type="match status" value="1"/>
</dbReference>
<reference evidence="9" key="1">
    <citation type="submission" date="2020-01" db="EMBL/GenBank/DDBJ databases">
        <title>Sphingomonas sp. strain CSW-10.</title>
        <authorList>
            <person name="Chen W.-M."/>
        </authorList>
    </citation>
    <scope>NUCLEOTIDE SEQUENCE [LARGE SCALE GENOMIC DNA]</scope>
    <source>
        <strain evidence="9">FSY-8</strain>
    </source>
</reference>
<evidence type="ECO:0000259" key="6">
    <source>
        <dbReference type="PROSITE" id="PS50111"/>
    </source>
</evidence>
<evidence type="ECO:0000256" key="1">
    <source>
        <dbReference type="ARBA" id="ARBA00022500"/>
    </source>
</evidence>
<dbReference type="Pfam" id="PF00672">
    <property type="entry name" value="HAMP"/>
    <property type="match status" value="2"/>
</dbReference>
<keyword evidence="3" id="KW-0807">Transducer</keyword>
<dbReference type="Gene3D" id="6.10.340.10">
    <property type="match status" value="1"/>
</dbReference>